<dbReference type="GO" id="GO:0004331">
    <property type="term" value="F:fructose-2,6-bisphosphate 2-phosphatase activity"/>
    <property type="evidence" value="ECO:0007669"/>
    <property type="project" value="TreeGrafter"/>
</dbReference>
<evidence type="ECO:0000256" key="2">
    <source>
        <dbReference type="PIRSR" id="PIRSR613078-1"/>
    </source>
</evidence>
<evidence type="ECO:0000256" key="3">
    <source>
        <dbReference type="PIRSR" id="PIRSR613078-2"/>
    </source>
</evidence>
<dbReference type="Gene3D" id="3.40.50.1240">
    <property type="entry name" value="Phosphoglycerate mutase-like"/>
    <property type="match status" value="1"/>
</dbReference>
<evidence type="ECO:0000313" key="4">
    <source>
        <dbReference type="EMBL" id="KIM48759.1"/>
    </source>
</evidence>
<dbReference type="EMBL" id="KN831768">
    <property type="protein sequence ID" value="KIM48759.1"/>
    <property type="molecule type" value="Genomic_DNA"/>
</dbReference>
<sequence>MTNLSLSKKRVVARVYLIRHGETQANRDGIIQGQKDTRLNALGEEQARIVGEVLKEEEFGFAFSSDLMRARKTAEAIVVHHSNVELMLHKELRERGMGDMEGKEGRTKGAKLALAHDKTVEATGEFSHRIVGWWNRVILGQVLSRQKGSDVVGVLVGTHGGVITTLVRELVGSRKVRSGDGVIILQCMNASISVIEVDEDGKGELVRFGDVAHLRETRASDADIL</sequence>
<feature type="active site" description="Proton donor/acceptor" evidence="2">
    <location>
        <position position="94"/>
    </location>
</feature>
<evidence type="ECO:0000313" key="5">
    <source>
        <dbReference type="Proteomes" id="UP000053424"/>
    </source>
</evidence>
<dbReference type="PANTHER" id="PTHR46517:SF1">
    <property type="entry name" value="FRUCTOSE-2,6-BISPHOSPHATASE TIGAR"/>
    <property type="match status" value="1"/>
</dbReference>
<protein>
    <recommendedName>
        <fullName evidence="6">Phosphoglycerate mutase-like protein</fullName>
    </recommendedName>
</protein>
<proteinExistence type="predicted"/>
<dbReference type="InterPro" id="IPR051695">
    <property type="entry name" value="Phosphoglycerate_Mutase"/>
</dbReference>
<dbReference type="SUPFAM" id="SSF53254">
    <property type="entry name" value="Phosphoglycerate mutase-like"/>
    <property type="match status" value="1"/>
</dbReference>
<reference evidence="4 5" key="1">
    <citation type="submission" date="2014-04" db="EMBL/GenBank/DDBJ databases">
        <authorList>
            <consortium name="DOE Joint Genome Institute"/>
            <person name="Kuo A."/>
            <person name="Gay G."/>
            <person name="Dore J."/>
            <person name="Kohler A."/>
            <person name="Nagy L.G."/>
            <person name="Floudas D."/>
            <person name="Copeland A."/>
            <person name="Barry K.W."/>
            <person name="Cichocki N."/>
            <person name="Veneault-Fourrey C."/>
            <person name="LaButti K."/>
            <person name="Lindquist E.A."/>
            <person name="Lipzen A."/>
            <person name="Lundell T."/>
            <person name="Morin E."/>
            <person name="Murat C."/>
            <person name="Sun H."/>
            <person name="Tunlid A."/>
            <person name="Henrissat B."/>
            <person name="Grigoriev I.V."/>
            <person name="Hibbett D.S."/>
            <person name="Martin F."/>
            <person name="Nordberg H.P."/>
            <person name="Cantor M.N."/>
            <person name="Hua S.X."/>
        </authorList>
    </citation>
    <scope>NUCLEOTIDE SEQUENCE [LARGE SCALE GENOMIC DNA]</scope>
    <source>
        <strain evidence="5">h7</strain>
    </source>
</reference>
<dbReference type="GO" id="GO:0045820">
    <property type="term" value="P:negative regulation of glycolytic process"/>
    <property type="evidence" value="ECO:0007669"/>
    <property type="project" value="TreeGrafter"/>
</dbReference>
<dbReference type="GO" id="GO:0043456">
    <property type="term" value="P:regulation of pentose-phosphate shunt"/>
    <property type="evidence" value="ECO:0007669"/>
    <property type="project" value="TreeGrafter"/>
</dbReference>
<dbReference type="PANTHER" id="PTHR46517">
    <property type="entry name" value="FRUCTOSE-2,6-BISPHOSPHATASE TIGAR"/>
    <property type="match status" value="1"/>
</dbReference>
<evidence type="ECO:0008006" key="6">
    <source>
        <dbReference type="Google" id="ProtNLM"/>
    </source>
</evidence>
<feature type="binding site" evidence="3">
    <location>
        <position position="69"/>
    </location>
    <ligand>
        <name>substrate</name>
    </ligand>
</feature>
<feature type="active site" description="Tele-phosphohistidine intermediate" evidence="2">
    <location>
        <position position="20"/>
    </location>
</feature>
<dbReference type="OrthoDB" id="354304at2759"/>
<dbReference type="HOGENOM" id="CLU_033323_9_2_1"/>
<dbReference type="AlphaFoldDB" id="A0A0C3CX83"/>
<dbReference type="Proteomes" id="UP000053424">
    <property type="component" value="Unassembled WGS sequence"/>
</dbReference>
<accession>A0A0C3CX83</accession>
<evidence type="ECO:0000256" key="1">
    <source>
        <dbReference type="ARBA" id="ARBA00022801"/>
    </source>
</evidence>
<dbReference type="InterPro" id="IPR029033">
    <property type="entry name" value="His_PPase_superfam"/>
</dbReference>
<gene>
    <name evidence="4" type="ORF">M413DRAFT_85363</name>
</gene>
<dbReference type="GO" id="GO:0005829">
    <property type="term" value="C:cytosol"/>
    <property type="evidence" value="ECO:0007669"/>
    <property type="project" value="TreeGrafter"/>
</dbReference>
<name>A0A0C3CX83_HEBCY</name>
<keyword evidence="5" id="KW-1185">Reference proteome</keyword>
<dbReference type="STRING" id="686832.A0A0C3CX83"/>
<dbReference type="PROSITE" id="PS00175">
    <property type="entry name" value="PG_MUTASE"/>
    <property type="match status" value="1"/>
</dbReference>
<dbReference type="Pfam" id="PF00300">
    <property type="entry name" value="His_Phos_1"/>
    <property type="match status" value="1"/>
</dbReference>
<dbReference type="InterPro" id="IPR001345">
    <property type="entry name" value="PG/BPGM_mutase_AS"/>
</dbReference>
<reference evidence="5" key="2">
    <citation type="submission" date="2015-01" db="EMBL/GenBank/DDBJ databases">
        <title>Evolutionary Origins and Diversification of the Mycorrhizal Mutualists.</title>
        <authorList>
            <consortium name="DOE Joint Genome Institute"/>
            <consortium name="Mycorrhizal Genomics Consortium"/>
            <person name="Kohler A."/>
            <person name="Kuo A."/>
            <person name="Nagy L.G."/>
            <person name="Floudas D."/>
            <person name="Copeland A."/>
            <person name="Barry K.W."/>
            <person name="Cichocki N."/>
            <person name="Veneault-Fourrey C."/>
            <person name="LaButti K."/>
            <person name="Lindquist E.A."/>
            <person name="Lipzen A."/>
            <person name="Lundell T."/>
            <person name="Morin E."/>
            <person name="Murat C."/>
            <person name="Riley R."/>
            <person name="Ohm R."/>
            <person name="Sun H."/>
            <person name="Tunlid A."/>
            <person name="Henrissat B."/>
            <person name="Grigoriev I.V."/>
            <person name="Hibbett D.S."/>
            <person name="Martin F."/>
        </authorList>
    </citation>
    <scope>NUCLEOTIDE SEQUENCE [LARGE SCALE GENOMIC DNA]</scope>
    <source>
        <strain evidence="5">h7</strain>
    </source>
</reference>
<feature type="binding site" evidence="3">
    <location>
        <begin position="19"/>
        <end position="26"/>
    </location>
    <ligand>
        <name>substrate</name>
    </ligand>
</feature>
<organism evidence="4 5">
    <name type="scientific">Hebeloma cylindrosporum</name>
    <dbReference type="NCBI Taxonomy" id="76867"/>
    <lineage>
        <taxon>Eukaryota</taxon>
        <taxon>Fungi</taxon>
        <taxon>Dikarya</taxon>
        <taxon>Basidiomycota</taxon>
        <taxon>Agaricomycotina</taxon>
        <taxon>Agaricomycetes</taxon>
        <taxon>Agaricomycetidae</taxon>
        <taxon>Agaricales</taxon>
        <taxon>Agaricineae</taxon>
        <taxon>Hymenogastraceae</taxon>
        <taxon>Hebeloma</taxon>
    </lineage>
</organism>
<keyword evidence="1" id="KW-0378">Hydrolase</keyword>
<dbReference type="SMART" id="SM00855">
    <property type="entry name" value="PGAM"/>
    <property type="match status" value="1"/>
</dbReference>
<dbReference type="InterPro" id="IPR013078">
    <property type="entry name" value="His_Pase_superF_clade-1"/>
</dbReference>
<dbReference type="CDD" id="cd07067">
    <property type="entry name" value="HP_PGM_like"/>
    <property type="match status" value="1"/>
</dbReference>